<evidence type="ECO:0000313" key="2">
    <source>
        <dbReference type="Proteomes" id="UP000747110"/>
    </source>
</evidence>
<keyword evidence="2" id="KW-1185">Reference proteome</keyword>
<organism evidence="1 2">
    <name type="scientific">Volvox reticuliferus</name>
    <dbReference type="NCBI Taxonomy" id="1737510"/>
    <lineage>
        <taxon>Eukaryota</taxon>
        <taxon>Viridiplantae</taxon>
        <taxon>Chlorophyta</taxon>
        <taxon>core chlorophytes</taxon>
        <taxon>Chlorophyceae</taxon>
        <taxon>CS clade</taxon>
        <taxon>Chlamydomonadales</taxon>
        <taxon>Volvocaceae</taxon>
        <taxon>Volvox</taxon>
    </lineage>
</organism>
<dbReference type="EMBL" id="BNCP01000008">
    <property type="protein sequence ID" value="GIL76159.1"/>
    <property type="molecule type" value="Genomic_DNA"/>
</dbReference>
<accession>A0A8J4FIV8</accession>
<evidence type="ECO:0000313" key="1">
    <source>
        <dbReference type="EMBL" id="GIL76159.1"/>
    </source>
</evidence>
<name>A0A8J4FIV8_9CHLO</name>
<comment type="caution">
    <text evidence="1">The sequence shown here is derived from an EMBL/GenBank/DDBJ whole genome shotgun (WGS) entry which is preliminary data.</text>
</comment>
<gene>
    <name evidence="1" type="ORF">Vretifemale_5853</name>
</gene>
<dbReference type="Proteomes" id="UP000747110">
    <property type="component" value="Unassembled WGS sequence"/>
</dbReference>
<sequence>MARSAEGTSRHARKLTRYFCSLTLFLTKLLDPIVLVRARLASRTQHQPPSPSLGVQAHVGFLPTGSSAVPLRLRCLPFLLPRRSRLAAADTVALDKKHPQVHLSGQVAVVQVALSRAVGV</sequence>
<protein>
    <submittedName>
        <fullName evidence="1">Uncharacterized protein</fullName>
    </submittedName>
</protein>
<reference evidence="1" key="1">
    <citation type="journal article" date="2021" name="Proc. Natl. Acad. Sci. U.S.A.">
        <title>Three genomes in the algal genus Volvox reveal the fate of a haploid sex-determining region after a transition to homothallism.</title>
        <authorList>
            <person name="Yamamoto K."/>
            <person name="Hamaji T."/>
            <person name="Kawai-Toyooka H."/>
            <person name="Matsuzaki R."/>
            <person name="Takahashi F."/>
            <person name="Nishimura Y."/>
            <person name="Kawachi M."/>
            <person name="Noguchi H."/>
            <person name="Minakuchi Y."/>
            <person name="Umen J.G."/>
            <person name="Toyoda A."/>
            <person name="Nozaki H."/>
        </authorList>
    </citation>
    <scope>NUCLEOTIDE SEQUENCE</scope>
    <source>
        <strain evidence="1">NIES-3786</strain>
    </source>
</reference>
<dbReference type="AlphaFoldDB" id="A0A8J4FIV8"/>
<proteinExistence type="predicted"/>